<proteinExistence type="predicted"/>
<dbReference type="GeneID" id="94551677"/>
<dbReference type="KEGG" id="jpo:G7058_00215"/>
<gene>
    <name evidence="1" type="ORF">G7058_00215</name>
</gene>
<keyword evidence="2" id="KW-1185">Reference proteome</keyword>
<dbReference type="RefSeq" id="WP_166061664.1">
    <property type="nucleotide sequence ID" value="NZ_CP049889.1"/>
</dbReference>
<name>A0A6G7WEE8_9LACT</name>
<reference evidence="1 2" key="1">
    <citation type="journal article" date="2017" name="Int. J. Syst. Evol. Microbiol.">
        <title>Jeotgalibaca porci sp. nov. and Jeotgalibaca arthritidis sp. nov., isolated from pigs, and emended description of the genus Jeotgalibaca.</title>
        <authorList>
            <person name="Zamora L."/>
            <person name="Perez-Sancho M."/>
            <person name="Dominguez L."/>
            <person name="Fernandez-Garayzabal J.F."/>
            <person name="Vela A.I."/>
        </authorList>
    </citation>
    <scope>NUCLEOTIDE SEQUENCE [LARGE SCALE GENOMIC DNA]</scope>
    <source>
        <strain evidence="1 2">CCUG 69148</strain>
    </source>
</reference>
<dbReference type="Proteomes" id="UP000501830">
    <property type="component" value="Chromosome"/>
</dbReference>
<evidence type="ECO:0000313" key="2">
    <source>
        <dbReference type="Proteomes" id="UP000501830"/>
    </source>
</evidence>
<evidence type="ECO:0000313" key="1">
    <source>
        <dbReference type="EMBL" id="QIK50621.1"/>
    </source>
</evidence>
<dbReference type="EMBL" id="CP049889">
    <property type="protein sequence ID" value="QIK50621.1"/>
    <property type="molecule type" value="Genomic_DNA"/>
</dbReference>
<protein>
    <recommendedName>
        <fullName evidence="3">Phage protein</fullName>
    </recommendedName>
</protein>
<sequence length="101" mass="11606">MKTPHRIKLYIDKGTPKYNPTTGEYEQVEGMYKVVPCFVNAISQSKVFEEYGDRTQKVIVCRFNQEQVSFVQAEYQGALYEPVEAIDAPIKGSVRLRKVVE</sequence>
<evidence type="ECO:0008006" key="3">
    <source>
        <dbReference type="Google" id="ProtNLM"/>
    </source>
</evidence>
<accession>A0A6G7WEE8</accession>
<organism evidence="1 2">
    <name type="scientific">Jeotgalibaca porci</name>
    <dbReference type="NCBI Taxonomy" id="1868793"/>
    <lineage>
        <taxon>Bacteria</taxon>
        <taxon>Bacillati</taxon>
        <taxon>Bacillota</taxon>
        <taxon>Bacilli</taxon>
        <taxon>Lactobacillales</taxon>
        <taxon>Carnobacteriaceae</taxon>
        <taxon>Jeotgalibaca</taxon>
    </lineage>
</organism>
<dbReference type="AlphaFoldDB" id="A0A6G7WEE8"/>